<evidence type="ECO:0000313" key="4">
    <source>
        <dbReference type="EMBL" id="MDQ0347342.1"/>
    </source>
</evidence>
<evidence type="ECO:0000313" key="5">
    <source>
        <dbReference type="Proteomes" id="UP001238467"/>
    </source>
</evidence>
<dbReference type="InterPro" id="IPR016181">
    <property type="entry name" value="Acyl_CoA_acyltransferase"/>
</dbReference>
<feature type="domain" description="N-acetyltransferase" evidence="3">
    <location>
        <begin position="10"/>
        <end position="167"/>
    </location>
</feature>
<comment type="caution">
    <text evidence="4">The sequence shown here is derived from an EMBL/GenBank/DDBJ whole genome shotgun (WGS) entry which is preliminary data.</text>
</comment>
<name>A0ABU0DFZ8_9HYPH</name>
<evidence type="ECO:0000256" key="1">
    <source>
        <dbReference type="ARBA" id="ARBA00022679"/>
    </source>
</evidence>
<sequence length="167" mass="17765">MKAIEAREPPTIRPIERGDLAAVADMIAQLADHVRPGFTPGADAASLERYGPTGLGLFEAVIATQEGKPVGLCLYTYAFSGWRGRPGVFVEDLYVAPSERGGGLGRALLAAVIAREAPRGCAFMKLHVDKANAGAHAFYARIGFVPEVHDDTLLIDEIGLQALSRGH</sequence>
<protein>
    <submittedName>
        <fullName evidence="4">GNAT superfamily N-acetyltransferase</fullName>
    </submittedName>
</protein>
<dbReference type="Proteomes" id="UP001238467">
    <property type="component" value="Unassembled WGS sequence"/>
</dbReference>
<proteinExistence type="predicted"/>
<keyword evidence="5" id="KW-1185">Reference proteome</keyword>
<keyword evidence="2" id="KW-0012">Acyltransferase</keyword>
<evidence type="ECO:0000256" key="2">
    <source>
        <dbReference type="ARBA" id="ARBA00023315"/>
    </source>
</evidence>
<dbReference type="SUPFAM" id="SSF55729">
    <property type="entry name" value="Acyl-CoA N-acyltransferases (Nat)"/>
    <property type="match status" value="1"/>
</dbReference>
<dbReference type="RefSeq" id="WP_307059554.1">
    <property type="nucleotide sequence ID" value="NZ_JAUSUH010000003.1"/>
</dbReference>
<keyword evidence="1" id="KW-0808">Transferase</keyword>
<dbReference type="Pfam" id="PF00583">
    <property type="entry name" value="Acetyltransf_1"/>
    <property type="match status" value="1"/>
</dbReference>
<reference evidence="4 5" key="1">
    <citation type="submission" date="2023-07" db="EMBL/GenBank/DDBJ databases">
        <title>Genomic Encyclopedia of Type Strains, Phase IV (KMG-IV): sequencing the most valuable type-strain genomes for metagenomic binning, comparative biology and taxonomic classification.</title>
        <authorList>
            <person name="Goeker M."/>
        </authorList>
    </citation>
    <scope>NUCLEOTIDE SEQUENCE [LARGE SCALE GENOMIC DNA]</scope>
    <source>
        <strain evidence="4 5">DSM 1277</strain>
    </source>
</reference>
<dbReference type="PANTHER" id="PTHR10545">
    <property type="entry name" value="DIAMINE N-ACETYLTRANSFERASE"/>
    <property type="match status" value="1"/>
</dbReference>
<dbReference type="EMBL" id="JAUSUH010000003">
    <property type="protein sequence ID" value="MDQ0347342.1"/>
    <property type="molecule type" value="Genomic_DNA"/>
</dbReference>
<dbReference type="CDD" id="cd04301">
    <property type="entry name" value="NAT_SF"/>
    <property type="match status" value="1"/>
</dbReference>
<dbReference type="Gene3D" id="3.40.630.30">
    <property type="match status" value="1"/>
</dbReference>
<dbReference type="PANTHER" id="PTHR10545:SF29">
    <property type="entry name" value="GH14572P-RELATED"/>
    <property type="match status" value="1"/>
</dbReference>
<organism evidence="4 5">
    <name type="scientific">Ancylobacter vacuolatus</name>
    <dbReference type="NCBI Taxonomy" id="223389"/>
    <lineage>
        <taxon>Bacteria</taxon>
        <taxon>Pseudomonadati</taxon>
        <taxon>Pseudomonadota</taxon>
        <taxon>Alphaproteobacteria</taxon>
        <taxon>Hyphomicrobiales</taxon>
        <taxon>Xanthobacteraceae</taxon>
        <taxon>Ancylobacter</taxon>
    </lineage>
</organism>
<gene>
    <name evidence="4" type="ORF">J2S76_001766</name>
</gene>
<evidence type="ECO:0000259" key="3">
    <source>
        <dbReference type="PROSITE" id="PS51186"/>
    </source>
</evidence>
<dbReference type="PROSITE" id="PS51186">
    <property type="entry name" value="GNAT"/>
    <property type="match status" value="1"/>
</dbReference>
<dbReference type="InterPro" id="IPR000182">
    <property type="entry name" value="GNAT_dom"/>
</dbReference>
<accession>A0ABU0DFZ8</accession>
<dbReference type="InterPro" id="IPR051016">
    <property type="entry name" value="Diverse_Substrate_AcTransf"/>
</dbReference>